<dbReference type="InterPro" id="IPR010315">
    <property type="entry name" value="DUF915_hydro-like"/>
</dbReference>
<evidence type="ECO:0000313" key="3">
    <source>
        <dbReference type="Proteomes" id="UP000236162"/>
    </source>
</evidence>
<gene>
    <name evidence="2" type="ORF">LPPLD21_01901</name>
</gene>
<dbReference type="GO" id="GO:0016787">
    <property type="term" value="F:hydrolase activity"/>
    <property type="evidence" value="ECO:0007669"/>
    <property type="project" value="UniProtKB-KW"/>
</dbReference>
<dbReference type="InterPro" id="IPR029058">
    <property type="entry name" value="AB_hydrolase_fold"/>
</dbReference>
<dbReference type="GeneID" id="79808649"/>
<dbReference type="Gene3D" id="3.40.50.1820">
    <property type="entry name" value="alpha/beta hydrolase"/>
    <property type="match status" value="1"/>
</dbReference>
<name>A0ABQ0NBA3_9LACO</name>
<dbReference type="SUPFAM" id="SSF53474">
    <property type="entry name" value="alpha/beta-Hydrolases"/>
    <property type="match status" value="1"/>
</dbReference>
<keyword evidence="2" id="KW-0378">Hydrolase</keyword>
<feature type="transmembrane region" description="Helical" evidence="1">
    <location>
        <begin position="12"/>
        <end position="33"/>
    </location>
</feature>
<proteinExistence type="predicted"/>
<reference evidence="2 3" key="1">
    <citation type="submission" date="2017-04" db="EMBL/GenBank/DDBJ databases">
        <title>In vitro and in silico characterization of Lactobacillus paraplantarum D2-1, a starter culture for soymilk fermentation.</title>
        <authorList>
            <person name="Endo A."/>
            <person name="Sasaki F."/>
            <person name="Maeno S."/>
            <person name="Kanesaki Y."/>
            <person name="Kubota E."/>
            <person name="Torres G.A."/>
            <person name="Tomita S."/>
            <person name="Nakagawa J."/>
        </authorList>
    </citation>
    <scope>NUCLEOTIDE SEQUENCE [LARGE SCALE GENOMIC DNA]</scope>
    <source>
        <strain evidence="2 3">D2-1</strain>
    </source>
</reference>
<evidence type="ECO:0000313" key="2">
    <source>
        <dbReference type="EMBL" id="GBF02353.1"/>
    </source>
</evidence>
<dbReference type="EMBL" id="BDOR01000009">
    <property type="protein sequence ID" value="GBF02353.1"/>
    <property type="molecule type" value="Genomic_DNA"/>
</dbReference>
<evidence type="ECO:0000256" key="1">
    <source>
        <dbReference type="SAM" id="Phobius"/>
    </source>
</evidence>
<keyword evidence="1" id="KW-1133">Transmembrane helix</keyword>
<comment type="caution">
    <text evidence="2">The sequence shown here is derived from an EMBL/GenBank/DDBJ whole genome shotgun (WGS) entry which is preliminary data.</text>
</comment>
<dbReference type="Proteomes" id="UP000236162">
    <property type="component" value="Unassembled WGS sequence"/>
</dbReference>
<dbReference type="RefSeq" id="WP_021732164.1">
    <property type="nucleotide sequence ID" value="NZ_AVAI01000136.1"/>
</dbReference>
<organism evidence="2 3">
    <name type="scientific">Lactiplantibacillus paraplantarum</name>
    <dbReference type="NCBI Taxonomy" id="60520"/>
    <lineage>
        <taxon>Bacteria</taxon>
        <taxon>Bacillati</taxon>
        <taxon>Bacillota</taxon>
        <taxon>Bacilli</taxon>
        <taxon>Lactobacillales</taxon>
        <taxon>Lactobacillaceae</taxon>
        <taxon>Lactiplantibacillus</taxon>
    </lineage>
</organism>
<keyword evidence="1" id="KW-0812">Transmembrane</keyword>
<keyword evidence="3" id="KW-1185">Reference proteome</keyword>
<protein>
    <submittedName>
        <fullName evidence="2">Cell surface hydrolase</fullName>
    </submittedName>
</protein>
<accession>A0ABQ0NBA3</accession>
<dbReference type="Pfam" id="PF06028">
    <property type="entry name" value="DUF915"/>
    <property type="match status" value="1"/>
</dbReference>
<sequence>MKGTITLVKRWRTVVQLLLIAFVIGVTGVLIGARNNDTKITKVTSQLRPDSARVLRNQYQQSKTATVFLHGYNGGAYSTNYLIHKAEKAGAAQKALVVHVYKNGVMAFKGYWRKSIKNPMVQVVFQDNHASQKVQIYWLHQVLVQLKSKYGVKAYNAVGHSLGANDIVNQALKYGHDQRVPTLNKIVTIGGPFDGLTGFLNTQTEAQVRRLAVKPSRFTKHFAEMLKYRHNFPNDVKLLNVYGDTNTGYNNDGFVGVASARSIRYLLRGKLAQYQEAFYSGNQAAHCALNQNPTVARKMIAFLW</sequence>
<keyword evidence="1" id="KW-0472">Membrane</keyword>